<dbReference type="Pfam" id="PF13630">
    <property type="entry name" value="SdpI"/>
    <property type="match status" value="1"/>
</dbReference>
<dbReference type="RefSeq" id="WP_154277765.1">
    <property type="nucleotide sequence ID" value="NZ_WKQN01000026.1"/>
</dbReference>
<reference evidence="2 3" key="1">
    <citation type="journal article" date="2019" name="Nat. Med.">
        <title>A library of human gut bacterial isolates paired with longitudinal multiomics data enables mechanistic microbiome research.</title>
        <authorList>
            <person name="Poyet M."/>
            <person name="Groussin M."/>
            <person name="Gibbons S.M."/>
            <person name="Avila-Pacheco J."/>
            <person name="Jiang X."/>
            <person name="Kearney S.M."/>
            <person name="Perrotta A.R."/>
            <person name="Berdy B."/>
            <person name="Zhao S."/>
            <person name="Lieberman T.D."/>
            <person name="Swanson P.K."/>
            <person name="Smith M."/>
            <person name="Roesemann S."/>
            <person name="Alexander J.E."/>
            <person name="Rich S.A."/>
            <person name="Livny J."/>
            <person name="Vlamakis H."/>
            <person name="Clish C."/>
            <person name="Bullock K."/>
            <person name="Deik A."/>
            <person name="Scott J."/>
            <person name="Pierce K.A."/>
            <person name="Xavier R.J."/>
            <person name="Alm E.J."/>
        </authorList>
    </citation>
    <scope>NUCLEOTIDE SEQUENCE [LARGE SCALE GENOMIC DNA]</scope>
    <source>
        <strain evidence="2 3">BIOML-A1</strain>
    </source>
</reference>
<dbReference type="InterPro" id="IPR025962">
    <property type="entry name" value="SdpI/YhfL"/>
</dbReference>
<keyword evidence="1" id="KW-1133">Transmembrane helix</keyword>
<evidence type="ECO:0000256" key="1">
    <source>
        <dbReference type="SAM" id="Phobius"/>
    </source>
</evidence>
<evidence type="ECO:0008006" key="4">
    <source>
        <dbReference type="Google" id="ProtNLM"/>
    </source>
</evidence>
<dbReference type="EMBL" id="WKQN01000026">
    <property type="protein sequence ID" value="MSC64397.1"/>
    <property type="molecule type" value="Genomic_DNA"/>
</dbReference>
<evidence type="ECO:0000313" key="3">
    <source>
        <dbReference type="Proteomes" id="UP000461506"/>
    </source>
</evidence>
<accession>A0A844DU38</accession>
<organism evidence="2 3">
    <name type="scientific">Faecalibacterium prausnitzii</name>
    <dbReference type="NCBI Taxonomy" id="853"/>
    <lineage>
        <taxon>Bacteria</taxon>
        <taxon>Bacillati</taxon>
        <taxon>Bacillota</taxon>
        <taxon>Clostridia</taxon>
        <taxon>Eubacteriales</taxon>
        <taxon>Oscillospiraceae</taxon>
        <taxon>Faecalibacterium</taxon>
    </lineage>
</organism>
<proteinExistence type="predicted"/>
<comment type="caution">
    <text evidence="2">The sequence shown here is derived from an EMBL/GenBank/DDBJ whole genome shotgun (WGS) entry which is preliminary data.</text>
</comment>
<feature type="transmembrane region" description="Helical" evidence="1">
    <location>
        <begin position="170"/>
        <end position="192"/>
    </location>
</feature>
<evidence type="ECO:0000313" key="2">
    <source>
        <dbReference type="EMBL" id="MSC64397.1"/>
    </source>
</evidence>
<feature type="transmembrane region" description="Helical" evidence="1">
    <location>
        <begin position="147"/>
        <end position="164"/>
    </location>
</feature>
<sequence>MNPKNKRTLFLTSTICIILSIVAFALSHMGEASNENYILLYVIAVLLNIVLNLALSIKIASTNGAKALVSLGKWIMPIAGVVYLIPQVYSVLFPAKTMQDTYWYVFIGILFIVSGNYFPKNHINPYIGLKFPWLFNDEEGWYKTHRLGGYTWILAGIVSILHPLHNLVFVTVPLIIFLVGVVPLVYSLVLYFKRKRSN</sequence>
<dbReference type="Proteomes" id="UP000461506">
    <property type="component" value="Unassembled WGS sequence"/>
</dbReference>
<name>A0A844DU38_9FIRM</name>
<gene>
    <name evidence="2" type="ORF">GKD95_13960</name>
</gene>
<keyword evidence="1" id="KW-0812">Transmembrane</keyword>
<feature type="transmembrane region" description="Helical" evidence="1">
    <location>
        <begin position="37"/>
        <end position="55"/>
    </location>
</feature>
<dbReference type="AlphaFoldDB" id="A0A844DU38"/>
<keyword evidence="1" id="KW-0472">Membrane</keyword>
<protein>
    <recommendedName>
        <fullName evidence="4">SdpI family protein</fullName>
    </recommendedName>
</protein>
<feature type="transmembrane region" description="Helical" evidence="1">
    <location>
        <begin position="101"/>
        <end position="118"/>
    </location>
</feature>
<feature type="transmembrane region" description="Helical" evidence="1">
    <location>
        <begin position="67"/>
        <end position="89"/>
    </location>
</feature>